<dbReference type="Pfam" id="PF13650">
    <property type="entry name" value="Asp_protease_2"/>
    <property type="match status" value="1"/>
</dbReference>
<name>A0ABU6G5R7_9BACL</name>
<gene>
    <name evidence="1" type="ORF">P4I72_13760</name>
</gene>
<organism evidence="1 2">
    <name type="scientific">Paenibacillus alba</name>
    <dbReference type="NCBI Taxonomy" id="1197127"/>
    <lineage>
        <taxon>Bacteria</taxon>
        <taxon>Bacillati</taxon>
        <taxon>Bacillota</taxon>
        <taxon>Bacilli</taxon>
        <taxon>Bacillales</taxon>
        <taxon>Paenibacillaceae</taxon>
        <taxon>Paenibacillus</taxon>
    </lineage>
</organism>
<dbReference type="SUPFAM" id="SSF50630">
    <property type="entry name" value="Acid proteases"/>
    <property type="match status" value="1"/>
</dbReference>
<dbReference type="GO" id="GO:0008233">
    <property type="term" value="F:peptidase activity"/>
    <property type="evidence" value="ECO:0007669"/>
    <property type="project" value="UniProtKB-KW"/>
</dbReference>
<evidence type="ECO:0000313" key="1">
    <source>
        <dbReference type="EMBL" id="MEC0228193.1"/>
    </source>
</evidence>
<comment type="caution">
    <text evidence="1">The sequence shown here is derived from an EMBL/GenBank/DDBJ whole genome shotgun (WGS) entry which is preliminary data.</text>
</comment>
<keyword evidence="1" id="KW-0378">Hydrolase</keyword>
<dbReference type="Gene3D" id="2.40.70.10">
    <property type="entry name" value="Acid Proteases"/>
    <property type="match status" value="1"/>
</dbReference>
<proteinExistence type="predicted"/>
<dbReference type="PROSITE" id="PS00141">
    <property type="entry name" value="ASP_PROTEASE"/>
    <property type="match status" value="1"/>
</dbReference>
<dbReference type="Proteomes" id="UP001338137">
    <property type="component" value="Unassembled WGS sequence"/>
</dbReference>
<dbReference type="InterPro" id="IPR001969">
    <property type="entry name" value="Aspartic_peptidase_AS"/>
</dbReference>
<dbReference type="EMBL" id="JARLKY010000029">
    <property type="protein sequence ID" value="MEC0228193.1"/>
    <property type="molecule type" value="Genomic_DNA"/>
</dbReference>
<sequence>MKIDYVDGLLQTSITLNYKGQVLTIDKLVIDTGASHTLISADIVANIGIYFETGDEIVTAFGIGGEESCFRKLFDVVQLGTFHSENFKLDVGSLHEKLDINGLLGLDLLMDANIILDLAELIMYPSTDKK</sequence>
<accession>A0ABU6G5R7</accession>
<dbReference type="GO" id="GO:0006508">
    <property type="term" value="P:proteolysis"/>
    <property type="evidence" value="ECO:0007669"/>
    <property type="project" value="UniProtKB-KW"/>
</dbReference>
<protein>
    <submittedName>
        <fullName evidence="1">Aspartyl protease family protein</fullName>
    </submittedName>
</protein>
<reference evidence="1 2" key="1">
    <citation type="submission" date="2023-03" db="EMBL/GenBank/DDBJ databases">
        <title>Bacillus Genome Sequencing.</title>
        <authorList>
            <person name="Dunlap C."/>
        </authorList>
    </citation>
    <scope>NUCLEOTIDE SEQUENCE [LARGE SCALE GENOMIC DNA]</scope>
    <source>
        <strain evidence="1 2">BD-533</strain>
    </source>
</reference>
<dbReference type="InterPro" id="IPR021109">
    <property type="entry name" value="Peptidase_aspartic_dom_sf"/>
</dbReference>
<dbReference type="RefSeq" id="WP_326072456.1">
    <property type="nucleotide sequence ID" value="NZ_JARLKY010000029.1"/>
</dbReference>
<evidence type="ECO:0000313" key="2">
    <source>
        <dbReference type="Proteomes" id="UP001338137"/>
    </source>
</evidence>
<keyword evidence="1" id="KW-0645">Protease</keyword>
<keyword evidence="2" id="KW-1185">Reference proteome</keyword>